<sequence>MGQCFCCCSTLWITAPAPRRPNRRAIDEWRGAFDERAMRSHCVRMLNRCVRMLRAGNRLLLAGARLTEHSMSAQEATSKPLRKGFPEGFREGLRQPRRLRAPIGQHHGDRASRRPGRRGAGRSLRHAAALAARRLHGGDPGTARPRPSASRNRGGSGGVGPLGNHRSAAQVSKGMRLVARARYSKRSCMAASGLVWVKGHPERAVGAVNGRGLGSGPSARRVGFSRLVLRRRSSVPSEARSIAAISAAASSCAWSKR</sequence>
<proteinExistence type="predicted"/>
<evidence type="ECO:0000313" key="2">
    <source>
        <dbReference type="EMBL" id="CTP92379.1"/>
    </source>
</evidence>
<accession>A0A0K3A779</accession>
<gene>
    <name evidence="2" type="ORF">XTPLMG728_3219</name>
</gene>
<dbReference type="Proteomes" id="UP000041247">
    <property type="component" value="Unassembled WGS sequence"/>
</dbReference>
<dbReference type="EMBL" id="CXOK01000117">
    <property type="protein sequence ID" value="CTP92379.1"/>
    <property type="molecule type" value="Genomic_DNA"/>
</dbReference>
<dbReference type="AlphaFoldDB" id="A0A0K3A779"/>
<organism evidence="2 3">
    <name type="scientific">Xanthomonas graminis pv. poae</name>
    <dbReference type="NCBI Taxonomy" id="227946"/>
    <lineage>
        <taxon>Bacteria</taxon>
        <taxon>Pseudomonadati</taxon>
        <taxon>Pseudomonadota</taxon>
        <taxon>Gammaproteobacteria</taxon>
        <taxon>Lysobacterales</taxon>
        <taxon>Lysobacteraceae</taxon>
        <taxon>Xanthomonas</taxon>
        <taxon>Xanthomonas translucens group</taxon>
        <taxon>Xanthomonas graminis</taxon>
    </lineage>
</organism>
<name>A0A0K3A779_9XANT</name>
<feature type="region of interest" description="Disordered" evidence="1">
    <location>
        <begin position="69"/>
        <end position="173"/>
    </location>
</feature>
<evidence type="ECO:0000313" key="3">
    <source>
        <dbReference type="Proteomes" id="UP000041247"/>
    </source>
</evidence>
<reference evidence="2 3" key="1">
    <citation type="submission" date="2015-07" db="EMBL/GenBank/DDBJ databases">
        <authorList>
            <person name="Noorani M."/>
        </authorList>
    </citation>
    <scope>NUCLEOTIDE SEQUENCE [LARGE SCALE GENOMIC DNA]</scope>
    <source>
        <strain evidence="2">LMG728</strain>
    </source>
</reference>
<feature type="compositionally biased region" description="Basic residues" evidence="1">
    <location>
        <begin position="113"/>
        <end position="125"/>
    </location>
</feature>
<protein>
    <submittedName>
        <fullName evidence="2">Uncharacterized protein</fullName>
    </submittedName>
</protein>
<feature type="compositionally biased region" description="Basic and acidic residues" evidence="1">
    <location>
        <begin position="84"/>
        <end position="94"/>
    </location>
</feature>
<evidence type="ECO:0000256" key="1">
    <source>
        <dbReference type="SAM" id="MobiDB-lite"/>
    </source>
</evidence>